<dbReference type="GO" id="GO:0005385">
    <property type="term" value="F:zinc ion transmembrane transporter activity"/>
    <property type="evidence" value="ECO:0007669"/>
    <property type="project" value="TreeGrafter"/>
</dbReference>
<evidence type="ECO:0000256" key="5">
    <source>
        <dbReference type="ARBA" id="ARBA00022833"/>
    </source>
</evidence>
<keyword evidence="5" id="KW-0862">Zinc</keyword>
<feature type="transmembrane region" description="Helical" evidence="8">
    <location>
        <begin position="37"/>
        <end position="56"/>
    </location>
</feature>
<comment type="subcellular location">
    <subcellularLocation>
        <location evidence="1">Cell membrane</location>
        <topology evidence="1">Multi-pass membrane protein</topology>
    </subcellularLocation>
</comment>
<reference evidence="9 10" key="1">
    <citation type="submission" date="2020-02" db="EMBL/GenBank/DDBJ databases">
        <authorList>
            <person name="Zheng R.K."/>
            <person name="Sun C.M."/>
        </authorList>
    </citation>
    <scope>NUCLEOTIDE SEQUENCE [LARGE SCALE GENOMIC DNA]</scope>
    <source>
        <strain evidence="10">rifampicinis</strain>
    </source>
</reference>
<evidence type="ECO:0000256" key="3">
    <source>
        <dbReference type="ARBA" id="ARBA00022475"/>
    </source>
</evidence>
<sequence length="249" mass="26673">MNEFLTVLALAAMPALGNFVGGLLSEVFPVSERVLSWALHLAAGIILAVIGIELMPEVLSANLPWLVIFMFVAGGSFSIVLDRSVDLIRNRLGNTREDTDPWMIYVGTAIDLFSDGIIIGTGSTINPALGLLLALGQVPADVPEGFATIASFRQKGVARLQRILLSLSFAVPIFIGATVGYWAVRDQPTIVKLSLLAFTAGLLLVIAVEEMVTQAHDNRQPGEETDPWEVIALVVGFALFALISVYVGQ</sequence>
<dbReference type="EMBL" id="CP062983">
    <property type="protein sequence ID" value="QPC83098.1"/>
    <property type="molecule type" value="Genomic_DNA"/>
</dbReference>
<dbReference type="PANTHER" id="PTHR11040">
    <property type="entry name" value="ZINC/IRON TRANSPORTER"/>
    <property type="match status" value="1"/>
</dbReference>
<evidence type="ECO:0000256" key="4">
    <source>
        <dbReference type="ARBA" id="ARBA00022692"/>
    </source>
</evidence>
<keyword evidence="3" id="KW-1003">Cell membrane</keyword>
<organism evidence="9 10">
    <name type="scientific">Phototrophicus methaneseepsis</name>
    <dbReference type="NCBI Taxonomy" id="2710758"/>
    <lineage>
        <taxon>Bacteria</taxon>
        <taxon>Bacillati</taxon>
        <taxon>Chloroflexota</taxon>
        <taxon>Candidatus Thermofontia</taxon>
        <taxon>Phototrophicales</taxon>
        <taxon>Phototrophicaceae</taxon>
        <taxon>Phototrophicus</taxon>
    </lineage>
</organism>
<proteinExistence type="inferred from homology"/>
<feature type="transmembrane region" description="Helical" evidence="8">
    <location>
        <begin position="190"/>
        <end position="208"/>
    </location>
</feature>
<dbReference type="Pfam" id="PF02535">
    <property type="entry name" value="Zip"/>
    <property type="match status" value="1"/>
</dbReference>
<keyword evidence="6 8" id="KW-1133">Transmembrane helix</keyword>
<protein>
    <submittedName>
        <fullName evidence="9">ZIP family metal transporter</fullName>
    </submittedName>
</protein>
<feature type="transmembrane region" description="Helical" evidence="8">
    <location>
        <begin position="163"/>
        <end position="184"/>
    </location>
</feature>
<dbReference type="AlphaFoldDB" id="A0A7S8IFM2"/>
<evidence type="ECO:0000256" key="6">
    <source>
        <dbReference type="ARBA" id="ARBA00022989"/>
    </source>
</evidence>
<keyword evidence="7 8" id="KW-0472">Membrane</keyword>
<evidence type="ECO:0000313" key="9">
    <source>
        <dbReference type="EMBL" id="QPC83098.1"/>
    </source>
</evidence>
<dbReference type="PANTHER" id="PTHR11040:SF211">
    <property type="entry name" value="ZINC TRANSPORTER ZIP11"/>
    <property type="match status" value="1"/>
</dbReference>
<dbReference type="Proteomes" id="UP000594468">
    <property type="component" value="Chromosome"/>
</dbReference>
<dbReference type="KEGG" id="pmet:G4Y79_01600"/>
<keyword evidence="4 8" id="KW-0812">Transmembrane</keyword>
<evidence type="ECO:0000256" key="7">
    <source>
        <dbReference type="ARBA" id="ARBA00023136"/>
    </source>
</evidence>
<evidence type="ECO:0000256" key="8">
    <source>
        <dbReference type="SAM" id="Phobius"/>
    </source>
</evidence>
<evidence type="ECO:0000313" key="10">
    <source>
        <dbReference type="Proteomes" id="UP000594468"/>
    </source>
</evidence>
<evidence type="ECO:0000256" key="2">
    <source>
        <dbReference type="ARBA" id="ARBA00006939"/>
    </source>
</evidence>
<dbReference type="GO" id="GO:0005886">
    <property type="term" value="C:plasma membrane"/>
    <property type="evidence" value="ECO:0007669"/>
    <property type="project" value="UniProtKB-SubCell"/>
</dbReference>
<dbReference type="RefSeq" id="WP_195171167.1">
    <property type="nucleotide sequence ID" value="NZ_CP062983.1"/>
</dbReference>
<feature type="transmembrane region" description="Helical" evidence="8">
    <location>
        <begin position="228"/>
        <end position="247"/>
    </location>
</feature>
<accession>A0A7S8IFM2</accession>
<comment type="similarity">
    <text evidence="2">Belongs to the ZIP transporter (TC 2.A.5) family.</text>
</comment>
<feature type="transmembrane region" description="Helical" evidence="8">
    <location>
        <begin position="62"/>
        <end position="81"/>
    </location>
</feature>
<dbReference type="InterPro" id="IPR003689">
    <property type="entry name" value="ZIP"/>
</dbReference>
<gene>
    <name evidence="9" type="ORF">G4Y79_01600</name>
</gene>
<feature type="transmembrane region" description="Helical" evidence="8">
    <location>
        <begin position="6"/>
        <end position="25"/>
    </location>
</feature>
<evidence type="ECO:0000256" key="1">
    <source>
        <dbReference type="ARBA" id="ARBA00004651"/>
    </source>
</evidence>
<keyword evidence="10" id="KW-1185">Reference proteome</keyword>
<name>A0A7S8IFM2_9CHLR</name>